<evidence type="ECO:0000256" key="1">
    <source>
        <dbReference type="SAM" id="MobiDB-lite"/>
    </source>
</evidence>
<accession>A0A0B6Z8W6</accession>
<gene>
    <name evidence="2" type="primary">ORF53375</name>
</gene>
<proteinExistence type="predicted"/>
<feature type="region of interest" description="Disordered" evidence="1">
    <location>
        <begin position="44"/>
        <end position="68"/>
    </location>
</feature>
<sequence length="95" mass="10322">LRNNNIATKNSVTVDDEDTELNGEDIQDYSAFSIGLDNIDSPLDFSSIPTSNQTSGQASNIPSYPETPPNSCIETSNIILNKETHLPSFNSSEMV</sequence>
<protein>
    <submittedName>
        <fullName evidence="2">Uncharacterized protein</fullName>
    </submittedName>
</protein>
<dbReference type="AlphaFoldDB" id="A0A0B6Z8W6"/>
<dbReference type="EMBL" id="HACG01018068">
    <property type="protein sequence ID" value="CEK64933.1"/>
    <property type="molecule type" value="Transcribed_RNA"/>
</dbReference>
<feature type="non-terminal residue" evidence="2">
    <location>
        <position position="95"/>
    </location>
</feature>
<evidence type="ECO:0000313" key="2">
    <source>
        <dbReference type="EMBL" id="CEK64933.1"/>
    </source>
</evidence>
<reference evidence="2" key="1">
    <citation type="submission" date="2014-12" db="EMBL/GenBank/DDBJ databases">
        <title>Insight into the proteome of Arion vulgaris.</title>
        <authorList>
            <person name="Aradska J."/>
            <person name="Bulat T."/>
            <person name="Smidak R."/>
            <person name="Sarate P."/>
            <person name="Gangsoo J."/>
            <person name="Sialana F."/>
            <person name="Bilban M."/>
            <person name="Lubec G."/>
        </authorList>
    </citation>
    <scope>NUCLEOTIDE SEQUENCE</scope>
    <source>
        <tissue evidence="2">Skin</tissue>
    </source>
</reference>
<feature type="compositionally biased region" description="Polar residues" evidence="1">
    <location>
        <begin position="1"/>
        <end position="13"/>
    </location>
</feature>
<name>A0A0B6Z8W6_9EUPU</name>
<feature type="non-terminal residue" evidence="2">
    <location>
        <position position="1"/>
    </location>
</feature>
<organism evidence="2">
    <name type="scientific">Arion vulgaris</name>
    <dbReference type="NCBI Taxonomy" id="1028688"/>
    <lineage>
        <taxon>Eukaryota</taxon>
        <taxon>Metazoa</taxon>
        <taxon>Spiralia</taxon>
        <taxon>Lophotrochozoa</taxon>
        <taxon>Mollusca</taxon>
        <taxon>Gastropoda</taxon>
        <taxon>Heterobranchia</taxon>
        <taxon>Euthyneura</taxon>
        <taxon>Panpulmonata</taxon>
        <taxon>Eupulmonata</taxon>
        <taxon>Stylommatophora</taxon>
        <taxon>Helicina</taxon>
        <taxon>Arionoidea</taxon>
        <taxon>Arionidae</taxon>
        <taxon>Arion</taxon>
    </lineage>
</organism>
<feature type="compositionally biased region" description="Polar residues" evidence="1">
    <location>
        <begin position="47"/>
        <end position="62"/>
    </location>
</feature>
<feature type="region of interest" description="Disordered" evidence="1">
    <location>
        <begin position="1"/>
        <end position="21"/>
    </location>
</feature>